<gene>
    <name evidence="1" type="ORF">Krac_4361</name>
</gene>
<protein>
    <submittedName>
        <fullName evidence="1">Uncharacterized protein</fullName>
    </submittedName>
</protein>
<comment type="caution">
    <text evidence="1">The sequence shown here is derived from an EMBL/GenBank/DDBJ whole genome shotgun (WGS) entry which is preliminary data.</text>
</comment>
<dbReference type="AlphaFoldDB" id="D6TSK4"/>
<evidence type="ECO:0000313" key="1">
    <source>
        <dbReference type="EMBL" id="EFH83405.1"/>
    </source>
</evidence>
<name>D6TSK4_KTERA</name>
<dbReference type="InParanoid" id="D6TSK4"/>
<sequence>MAGVYICQVDSASTGQIYVEKTGLSKKEVTWDKPGHLLLLLLTFQRGSGAVDLSAAAAVTVGVDRPAAGRADTVEHQHDELQQDDLLGSKRFFSFEVVLTVATNFESLWVSRRISSAQGIQLRQAIYVRYASCELVKQYLIHHRASKPSEQVIWVLPGNIPLFPVPMI</sequence>
<evidence type="ECO:0000313" key="2">
    <source>
        <dbReference type="Proteomes" id="UP000004508"/>
    </source>
</evidence>
<proteinExistence type="predicted"/>
<accession>D6TSK4</accession>
<keyword evidence="2" id="KW-1185">Reference proteome</keyword>
<dbReference type="Proteomes" id="UP000004508">
    <property type="component" value="Unassembled WGS sequence"/>
</dbReference>
<dbReference type="EMBL" id="ADVG01000003">
    <property type="protein sequence ID" value="EFH83405.1"/>
    <property type="molecule type" value="Genomic_DNA"/>
</dbReference>
<organism evidence="1 2">
    <name type="scientific">Ktedonobacter racemifer DSM 44963</name>
    <dbReference type="NCBI Taxonomy" id="485913"/>
    <lineage>
        <taxon>Bacteria</taxon>
        <taxon>Bacillati</taxon>
        <taxon>Chloroflexota</taxon>
        <taxon>Ktedonobacteria</taxon>
        <taxon>Ktedonobacterales</taxon>
        <taxon>Ktedonobacteraceae</taxon>
        <taxon>Ktedonobacter</taxon>
    </lineage>
</organism>
<reference evidence="1 2" key="1">
    <citation type="journal article" date="2011" name="Stand. Genomic Sci.">
        <title>Non-contiguous finished genome sequence and contextual data of the filamentous soil bacterium Ktedonobacter racemifer type strain (SOSP1-21).</title>
        <authorList>
            <person name="Chang Y.J."/>
            <person name="Land M."/>
            <person name="Hauser L."/>
            <person name="Chertkov O."/>
            <person name="Del Rio T.G."/>
            <person name="Nolan M."/>
            <person name="Copeland A."/>
            <person name="Tice H."/>
            <person name="Cheng J.F."/>
            <person name="Lucas S."/>
            <person name="Han C."/>
            <person name="Goodwin L."/>
            <person name="Pitluck S."/>
            <person name="Ivanova N."/>
            <person name="Ovchinikova G."/>
            <person name="Pati A."/>
            <person name="Chen A."/>
            <person name="Palaniappan K."/>
            <person name="Mavromatis K."/>
            <person name="Liolios K."/>
            <person name="Brettin T."/>
            <person name="Fiebig A."/>
            <person name="Rohde M."/>
            <person name="Abt B."/>
            <person name="Goker M."/>
            <person name="Detter J.C."/>
            <person name="Woyke T."/>
            <person name="Bristow J."/>
            <person name="Eisen J.A."/>
            <person name="Markowitz V."/>
            <person name="Hugenholtz P."/>
            <person name="Kyrpides N.C."/>
            <person name="Klenk H.P."/>
            <person name="Lapidus A."/>
        </authorList>
    </citation>
    <scope>NUCLEOTIDE SEQUENCE [LARGE SCALE GENOMIC DNA]</scope>
    <source>
        <strain evidence="2">DSM 44963</strain>
    </source>
</reference>